<evidence type="ECO:0000313" key="3">
    <source>
        <dbReference type="EMBL" id="USR41623.1"/>
    </source>
</evidence>
<accession>A0ABY5AFC6</accession>
<sequence>MRQLIVCLTCLLCLSGCSSLQPQEGLIARSSELLSKAGERISQQARNLGNQGSAQNTAQYDRELAALFDQPYIAPLTHYLDQHGSDPSRSAHLRQVVEERQRRCRQVALRYAERDKTNENLQQMRASYADSCPAEIAAFAAQIKPVATSERPTPSQATPIGKGSPRTTSAGTEQANECYLLFTIKNYSQARDACLAPAEAGDGKAQYNLSVIASSLKKYAEALHWARRAAEQSPDGRYQLGQLYLRGQGVEQNPATALSWFDQAADQGLARAQYQSARMYQRGQGVAANPIKARQRFEQAARQGHREAQLELGLIYLEGKGVAASNDKAHDWLLRAARQGSAAAQYQLGELYAEGRGVAANAAAAYVWISLARDNGEPRAEARLQQLRTQLDDGQIAQAQAQVRRALDQR</sequence>
<dbReference type="SUPFAM" id="SSF81901">
    <property type="entry name" value="HCP-like"/>
    <property type="match status" value="2"/>
</dbReference>
<organism evidence="3 4">
    <name type="scientific">Ectopseudomonas hydrolytica</name>
    <dbReference type="NCBI Taxonomy" id="2493633"/>
    <lineage>
        <taxon>Bacteria</taxon>
        <taxon>Pseudomonadati</taxon>
        <taxon>Pseudomonadota</taxon>
        <taxon>Gammaproteobacteria</taxon>
        <taxon>Pseudomonadales</taxon>
        <taxon>Pseudomonadaceae</taxon>
        <taxon>Ectopseudomonas</taxon>
    </lineage>
</organism>
<dbReference type="RefSeq" id="WP_129483360.1">
    <property type="nucleotide sequence ID" value="NZ_CP099397.1"/>
</dbReference>
<keyword evidence="2" id="KW-0732">Signal</keyword>
<feature type="region of interest" description="Disordered" evidence="1">
    <location>
        <begin position="146"/>
        <end position="171"/>
    </location>
</feature>
<dbReference type="InterPro" id="IPR011990">
    <property type="entry name" value="TPR-like_helical_dom_sf"/>
</dbReference>
<feature type="chain" id="PRO_5046368350" evidence="2">
    <location>
        <begin position="23"/>
        <end position="410"/>
    </location>
</feature>
<dbReference type="InterPro" id="IPR050767">
    <property type="entry name" value="Sel1_AlgK"/>
</dbReference>
<evidence type="ECO:0000256" key="2">
    <source>
        <dbReference type="SAM" id="SignalP"/>
    </source>
</evidence>
<feature type="signal peptide" evidence="2">
    <location>
        <begin position="1"/>
        <end position="22"/>
    </location>
</feature>
<dbReference type="Proteomes" id="UP001054897">
    <property type="component" value="Chromosome"/>
</dbReference>
<dbReference type="SMART" id="SM00671">
    <property type="entry name" value="SEL1"/>
    <property type="match status" value="5"/>
</dbReference>
<dbReference type="EMBL" id="CP099397">
    <property type="protein sequence ID" value="USR41623.1"/>
    <property type="molecule type" value="Genomic_DNA"/>
</dbReference>
<evidence type="ECO:0000256" key="1">
    <source>
        <dbReference type="SAM" id="MobiDB-lite"/>
    </source>
</evidence>
<name>A0ABY5AFC6_9GAMM</name>
<keyword evidence="4" id="KW-1185">Reference proteome</keyword>
<dbReference type="PANTHER" id="PTHR11102">
    <property type="entry name" value="SEL-1-LIKE PROTEIN"/>
    <property type="match status" value="1"/>
</dbReference>
<dbReference type="PANTHER" id="PTHR11102:SF160">
    <property type="entry name" value="ERAD-ASSOCIATED E3 UBIQUITIN-PROTEIN LIGASE COMPONENT HRD3"/>
    <property type="match status" value="1"/>
</dbReference>
<dbReference type="InterPro" id="IPR006597">
    <property type="entry name" value="Sel1-like"/>
</dbReference>
<dbReference type="Pfam" id="PF08238">
    <property type="entry name" value="Sel1"/>
    <property type="match status" value="5"/>
</dbReference>
<proteinExistence type="predicted"/>
<dbReference type="Gene3D" id="1.25.40.10">
    <property type="entry name" value="Tetratricopeptide repeat domain"/>
    <property type="match status" value="1"/>
</dbReference>
<protein>
    <submittedName>
        <fullName evidence="3">Sel1 repeat family protein</fullName>
    </submittedName>
</protein>
<reference evidence="3" key="1">
    <citation type="submission" date="2022-06" db="EMBL/GenBank/DDBJ databases">
        <title>Complete genome of Pseudomonas hydrolytica DSWY01T.</title>
        <authorList>
            <person name="Jung J."/>
            <person name="Jeon C.O."/>
        </authorList>
    </citation>
    <scope>NUCLEOTIDE SEQUENCE</scope>
    <source>
        <strain evidence="3">DSWY01</strain>
    </source>
</reference>
<dbReference type="GeneID" id="300081195"/>
<gene>
    <name evidence="3" type="ORF">L1F06_009450</name>
</gene>
<evidence type="ECO:0000313" key="4">
    <source>
        <dbReference type="Proteomes" id="UP001054897"/>
    </source>
</evidence>